<evidence type="ECO:0000313" key="6">
    <source>
        <dbReference type="EMBL" id="RAR81787.1"/>
    </source>
</evidence>
<evidence type="ECO:0000256" key="5">
    <source>
        <dbReference type="NCBIfam" id="TIGR00559"/>
    </source>
</evidence>
<comment type="caution">
    <text evidence="6">The sequence shown here is derived from an EMBL/GenBank/DDBJ whole genome shotgun (WGS) entry which is preliminary data.</text>
</comment>
<dbReference type="PANTHER" id="PTHR30456:SF0">
    <property type="entry name" value="PYRIDOXINE 5'-PHOSPHATE SYNTHASE"/>
    <property type="match status" value="1"/>
</dbReference>
<gene>
    <name evidence="4" type="primary">pdxJ</name>
    <name evidence="6" type="ORF">AX018_101931</name>
</gene>
<dbReference type="InterPro" id="IPR013785">
    <property type="entry name" value="Aldolase_TIM"/>
</dbReference>
<dbReference type="GO" id="GO:0005829">
    <property type="term" value="C:cytosol"/>
    <property type="evidence" value="ECO:0007669"/>
    <property type="project" value="TreeGrafter"/>
</dbReference>
<sequence>MTQHSPRTALSVNVNKVALVRNTRHLGIPSVERAARLCLEAGAQGITIHPRPDGRHIRADDVHALAALMRQWPDREFNIEGNPSQNLMDFIREARPHQATFVPDSEDQFTSDHGWSFPQDAERLAPLVAECRSLGVRVSLFMDPEPGSMAAARAVGADRVELYTEPYAAAWGTPQQVAQLARYAAAARAAQGAGLGVNAGHDLNRDNLAAFVAQVPGVLEVSIGHALIADALELGYAATVQAYQRCIDEGVAARR</sequence>
<feature type="active site" description="Proton acceptor" evidence="4">
    <location>
        <position position="80"/>
    </location>
</feature>
<feature type="binding site" evidence="4">
    <location>
        <begin position="224"/>
        <end position="225"/>
    </location>
    <ligand>
        <name>3-amino-2-oxopropyl phosphate</name>
        <dbReference type="ChEBI" id="CHEBI:57279"/>
    </ligand>
</feature>
<comment type="pathway">
    <text evidence="4">Cofactor biosynthesis; pyridoxine 5'-phosphate biosynthesis; pyridoxine 5'-phosphate from D-erythrose 4-phosphate: step 5/5.</text>
</comment>
<dbReference type="GO" id="GO:0008615">
    <property type="term" value="P:pyridoxine biosynthetic process"/>
    <property type="evidence" value="ECO:0007669"/>
    <property type="project" value="UniProtKB-UniRule"/>
</dbReference>
<feature type="binding site" evidence="4">
    <location>
        <position position="13"/>
    </location>
    <ligand>
        <name>3-amino-2-oxopropyl phosphate</name>
        <dbReference type="ChEBI" id="CHEBI:57279"/>
    </ligand>
</feature>
<feature type="active site" description="Proton donor" evidence="4">
    <location>
        <position position="201"/>
    </location>
</feature>
<reference evidence="6 7" key="1">
    <citation type="submission" date="2018-06" db="EMBL/GenBank/DDBJ databases">
        <title>Genomic Encyclopedia of Archaeal and Bacterial Type Strains, Phase II (KMG-II): from individual species to whole genera.</title>
        <authorList>
            <person name="Goeker M."/>
        </authorList>
    </citation>
    <scope>NUCLEOTIDE SEQUENCE [LARGE SCALE GENOMIC DNA]</scope>
    <source>
        <strain evidence="6 7">CFPB 3232</strain>
    </source>
</reference>
<evidence type="ECO:0000256" key="1">
    <source>
        <dbReference type="ARBA" id="ARBA00022490"/>
    </source>
</evidence>
<comment type="subcellular location">
    <subcellularLocation>
        <location evidence="4">Cytoplasm</location>
    </subcellularLocation>
</comment>
<comment type="caution">
    <text evidence="4">Lacks conserved residue(s) required for the propagation of feature annotation.</text>
</comment>
<dbReference type="RefSeq" id="WP_111877381.1">
    <property type="nucleotide sequence ID" value="NZ_CBCSGC010000319.1"/>
</dbReference>
<dbReference type="NCBIfam" id="NF003626">
    <property type="entry name" value="PRK05265.1-4"/>
    <property type="match status" value="1"/>
</dbReference>
<dbReference type="GO" id="GO:0033856">
    <property type="term" value="F:pyridoxine 5'-phosphate synthase activity"/>
    <property type="evidence" value="ECO:0007669"/>
    <property type="project" value="UniProtKB-UniRule"/>
</dbReference>
<evidence type="ECO:0000256" key="4">
    <source>
        <dbReference type="HAMAP-Rule" id="MF_00279"/>
    </source>
</evidence>
<dbReference type="OrthoDB" id="9806590at2"/>
<proteinExistence type="inferred from homology"/>
<evidence type="ECO:0000313" key="7">
    <source>
        <dbReference type="Proteomes" id="UP000248856"/>
    </source>
</evidence>
<keyword evidence="3 4" id="KW-0664">Pyridoxine biosynthesis</keyword>
<feature type="binding site" evidence="4">
    <location>
        <position position="51"/>
    </location>
    <ligand>
        <name>1-deoxy-D-xylulose 5-phosphate</name>
        <dbReference type="ChEBI" id="CHEBI:57792"/>
    </ligand>
</feature>
<dbReference type="EC" id="2.6.99.2" evidence="4 5"/>
<dbReference type="EMBL" id="QLTA01000019">
    <property type="protein sequence ID" value="RAR81787.1"/>
    <property type="molecule type" value="Genomic_DNA"/>
</dbReference>
<name>A0A328ZGB2_9BURK</name>
<accession>A0A328ZGB2</accession>
<feature type="binding site" evidence="4">
    <location>
        <position position="56"/>
    </location>
    <ligand>
        <name>1-deoxy-D-xylulose 5-phosphate</name>
        <dbReference type="ChEBI" id="CHEBI:57792"/>
    </ligand>
</feature>
<organism evidence="6 7">
    <name type="scientific">Paracidovorax anthurii</name>
    <dbReference type="NCBI Taxonomy" id="78229"/>
    <lineage>
        <taxon>Bacteria</taxon>
        <taxon>Pseudomonadati</taxon>
        <taxon>Pseudomonadota</taxon>
        <taxon>Betaproteobacteria</taxon>
        <taxon>Burkholderiales</taxon>
        <taxon>Comamonadaceae</taxon>
        <taxon>Paracidovorax</taxon>
    </lineage>
</organism>
<comment type="function">
    <text evidence="4">Catalyzes the complicated ring closure reaction between the two acyclic compounds 1-deoxy-D-xylulose-5-phosphate (DXP) and 3-amino-2-oxopropyl phosphate (1-amino-acetone-3-phosphate or AAP) to form pyridoxine 5'-phosphate (PNP) and inorganic phosphate.</text>
</comment>
<dbReference type="NCBIfam" id="TIGR00559">
    <property type="entry name" value="pdxJ"/>
    <property type="match status" value="1"/>
</dbReference>
<dbReference type="InterPro" id="IPR004569">
    <property type="entry name" value="PyrdxlP_synth_PdxJ"/>
</dbReference>
<feature type="active site" description="Proton acceptor" evidence="4">
    <location>
        <position position="49"/>
    </location>
</feature>
<comment type="similarity">
    <text evidence="4">Belongs to the PNP synthase family.</text>
</comment>
<dbReference type="Gene3D" id="3.20.20.70">
    <property type="entry name" value="Aldolase class I"/>
    <property type="match status" value="1"/>
</dbReference>
<dbReference type="SUPFAM" id="SSF63892">
    <property type="entry name" value="Pyridoxine 5'-phosphate synthase"/>
    <property type="match status" value="1"/>
</dbReference>
<dbReference type="InterPro" id="IPR036130">
    <property type="entry name" value="Pyridoxine-5'_phos_synth"/>
</dbReference>
<dbReference type="Pfam" id="PF03740">
    <property type="entry name" value="PdxJ"/>
    <property type="match status" value="1"/>
</dbReference>
<feature type="binding site" evidence="4">
    <location>
        <position position="202"/>
    </location>
    <ligand>
        <name>3-amino-2-oxopropyl phosphate</name>
        <dbReference type="ChEBI" id="CHEBI:57279"/>
    </ligand>
</feature>
<evidence type="ECO:0000256" key="3">
    <source>
        <dbReference type="ARBA" id="ARBA00023096"/>
    </source>
</evidence>
<keyword evidence="1 4" id="KW-0963">Cytoplasm</keyword>
<comment type="subunit">
    <text evidence="4">Homooctamer; tetramer of dimers.</text>
</comment>
<comment type="catalytic activity">
    <reaction evidence="4">
        <text>3-amino-2-oxopropyl phosphate + 1-deoxy-D-xylulose 5-phosphate = pyridoxine 5'-phosphate + phosphate + 2 H2O + H(+)</text>
        <dbReference type="Rhea" id="RHEA:15265"/>
        <dbReference type="ChEBI" id="CHEBI:15377"/>
        <dbReference type="ChEBI" id="CHEBI:15378"/>
        <dbReference type="ChEBI" id="CHEBI:43474"/>
        <dbReference type="ChEBI" id="CHEBI:57279"/>
        <dbReference type="ChEBI" id="CHEBI:57792"/>
        <dbReference type="ChEBI" id="CHEBI:58589"/>
        <dbReference type="EC" id="2.6.99.2"/>
    </reaction>
</comment>
<dbReference type="AlphaFoldDB" id="A0A328ZGB2"/>
<dbReference type="UniPathway" id="UPA00244">
    <property type="reaction ID" value="UER00313"/>
</dbReference>
<evidence type="ECO:0000256" key="2">
    <source>
        <dbReference type="ARBA" id="ARBA00022679"/>
    </source>
</evidence>
<keyword evidence="2 4" id="KW-0808">Transferase</keyword>
<feature type="site" description="Transition state stabilizer" evidence="4">
    <location>
        <position position="161"/>
    </location>
</feature>
<dbReference type="HAMAP" id="MF_00279">
    <property type="entry name" value="PdxJ"/>
    <property type="match status" value="1"/>
</dbReference>
<dbReference type="PANTHER" id="PTHR30456">
    <property type="entry name" value="PYRIDOXINE 5'-PHOSPHATE SYNTHASE"/>
    <property type="match status" value="1"/>
</dbReference>
<protein>
    <recommendedName>
        <fullName evidence="4 5">Pyridoxine 5'-phosphate synthase</fullName>
        <shortName evidence="4">PNP synthase</shortName>
        <ecNumber evidence="4 5">2.6.99.2</ecNumber>
    </recommendedName>
</protein>
<feature type="binding site" evidence="4">
    <location>
        <position position="110"/>
    </location>
    <ligand>
        <name>1-deoxy-D-xylulose 5-phosphate</name>
        <dbReference type="ChEBI" id="CHEBI:57792"/>
    </ligand>
</feature>
<dbReference type="CDD" id="cd00003">
    <property type="entry name" value="PNPsynthase"/>
    <property type="match status" value="1"/>
</dbReference>
<keyword evidence="7" id="KW-1185">Reference proteome</keyword>
<dbReference type="Proteomes" id="UP000248856">
    <property type="component" value="Unassembled WGS sequence"/>
</dbReference>
<feature type="binding site" evidence="4">
    <location>
        <position position="24"/>
    </location>
    <ligand>
        <name>3-amino-2-oxopropyl phosphate</name>
        <dbReference type="ChEBI" id="CHEBI:57279"/>
    </ligand>
</feature>